<keyword evidence="2" id="KW-0472">Membrane</keyword>
<dbReference type="Proteomes" id="UP000183208">
    <property type="component" value="Unassembled WGS sequence"/>
</dbReference>
<name>A0A1M7FB10_9BRAD</name>
<protein>
    <submittedName>
        <fullName evidence="3">Uncharacterized protein</fullName>
    </submittedName>
</protein>
<accession>A0A1M7FB10</accession>
<feature type="region of interest" description="Disordered" evidence="1">
    <location>
        <begin position="47"/>
        <end position="70"/>
    </location>
</feature>
<evidence type="ECO:0000256" key="2">
    <source>
        <dbReference type="SAM" id="Phobius"/>
    </source>
</evidence>
<dbReference type="RefSeq" id="WP_074827053.1">
    <property type="nucleotide sequence ID" value="NZ_FNTI01000001.1"/>
</dbReference>
<dbReference type="AlphaFoldDB" id="A0A1M7FB10"/>
<evidence type="ECO:0000313" key="4">
    <source>
        <dbReference type="Proteomes" id="UP000183208"/>
    </source>
</evidence>
<proteinExistence type="predicted"/>
<organism evidence="3 4">
    <name type="scientific">Bradyrhizobium lablabi</name>
    <dbReference type="NCBI Taxonomy" id="722472"/>
    <lineage>
        <taxon>Bacteria</taxon>
        <taxon>Pseudomonadati</taxon>
        <taxon>Pseudomonadota</taxon>
        <taxon>Alphaproteobacteria</taxon>
        <taxon>Hyphomicrobiales</taxon>
        <taxon>Nitrobacteraceae</taxon>
        <taxon>Bradyrhizobium</taxon>
    </lineage>
</organism>
<keyword evidence="2" id="KW-0812">Transmembrane</keyword>
<sequence length="70" mass="7788">MQELLFGPLLLTWGPKIIDYVRQYPWRIFAAVLVFVLLMDLMFRKRSRGSGDGGDFSGLDFGGDGDCGGD</sequence>
<keyword evidence="2" id="KW-1133">Transmembrane helix</keyword>
<gene>
    <name evidence="3" type="ORF">SAMN05444171_6112</name>
</gene>
<feature type="compositionally biased region" description="Gly residues" evidence="1">
    <location>
        <begin position="50"/>
        <end position="70"/>
    </location>
</feature>
<reference evidence="3 4" key="1">
    <citation type="submission" date="2016-10" db="EMBL/GenBank/DDBJ databases">
        <authorList>
            <person name="de Groot N.N."/>
        </authorList>
    </citation>
    <scope>NUCLEOTIDE SEQUENCE [LARGE SCALE GENOMIC DNA]</scope>
    <source>
        <strain evidence="3 4">GAS522</strain>
    </source>
</reference>
<evidence type="ECO:0000313" key="3">
    <source>
        <dbReference type="EMBL" id="SEE05740.1"/>
    </source>
</evidence>
<evidence type="ECO:0000256" key="1">
    <source>
        <dbReference type="SAM" id="MobiDB-lite"/>
    </source>
</evidence>
<feature type="transmembrane region" description="Helical" evidence="2">
    <location>
        <begin position="24"/>
        <end position="43"/>
    </location>
</feature>
<dbReference type="EMBL" id="FNTI01000001">
    <property type="protein sequence ID" value="SEE05740.1"/>
    <property type="molecule type" value="Genomic_DNA"/>
</dbReference>